<evidence type="ECO:0000256" key="1">
    <source>
        <dbReference type="SAM" id="Phobius"/>
    </source>
</evidence>
<gene>
    <name evidence="3" type="ORF">MUS1_08175</name>
</gene>
<evidence type="ECO:0000259" key="2">
    <source>
        <dbReference type="Pfam" id="PF21742"/>
    </source>
</evidence>
<name>X7E9Y0_9GAMM</name>
<dbReference type="STRING" id="1122207.MUS1_08175"/>
<dbReference type="InterPro" id="IPR049220">
    <property type="entry name" value="DUF6868"/>
</dbReference>
<organism evidence="3 4">
    <name type="scientific">Marinomonas ushuaiensis DSM 15871</name>
    <dbReference type="NCBI Taxonomy" id="1122207"/>
    <lineage>
        <taxon>Bacteria</taxon>
        <taxon>Pseudomonadati</taxon>
        <taxon>Pseudomonadota</taxon>
        <taxon>Gammaproteobacteria</taxon>
        <taxon>Oceanospirillales</taxon>
        <taxon>Oceanospirillaceae</taxon>
        <taxon>Marinomonas</taxon>
    </lineage>
</organism>
<feature type="transmembrane region" description="Helical" evidence="1">
    <location>
        <begin position="53"/>
        <end position="75"/>
    </location>
</feature>
<keyword evidence="4" id="KW-1185">Reference proteome</keyword>
<proteinExistence type="predicted"/>
<keyword evidence="1" id="KW-0812">Transmembrane</keyword>
<dbReference type="Proteomes" id="UP000054058">
    <property type="component" value="Unassembled WGS sequence"/>
</dbReference>
<dbReference type="AlphaFoldDB" id="X7E9Y0"/>
<keyword evidence="1" id="KW-1133">Transmembrane helix</keyword>
<protein>
    <recommendedName>
        <fullName evidence="2">DUF6868 domain-containing protein</fullName>
    </recommendedName>
</protein>
<dbReference type="eggNOG" id="ENOG5033CK7">
    <property type="taxonomic scope" value="Bacteria"/>
</dbReference>
<accession>X7E9Y0</accession>
<feature type="domain" description="DUF6868" evidence="2">
    <location>
        <begin position="3"/>
        <end position="80"/>
    </location>
</feature>
<dbReference type="Pfam" id="PF21742">
    <property type="entry name" value="DUF6868"/>
    <property type="match status" value="1"/>
</dbReference>
<evidence type="ECO:0000313" key="3">
    <source>
        <dbReference type="EMBL" id="ETX11908.1"/>
    </source>
</evidence>
<evidence type="ECO:0000313" key="4">
    <source>
        <dbReference type="Proteomes" id="UP000054058"/>
    </source>
</evidence>
<dbReference type="RefSeq" id="WP_036159630.1">
    <property type="nucleotide sequence ID" value="NZ_JAMB01000002.1"/>
</dbReference>
<comment type="caution">
    <text evidence="3">The sequence shown here is derived from an EMBL/GenBank/DDBJ whole genome shotgun (WGS) entry which is preliminary data.</text>
</comment>
<dbReference type="EMBL" id="JAMB01000002">
    <property type="protein sequence ID" value="ETX11908.1"/>
    <property type="molecule type" value="Genomic_DNA"/>
</dbReference>
<reference evidence="3 4" key="1">
    <citation type="submission" date="2014-01" db="EMBL/GenBank/DDBJ databases">
        <title>Marinomonas ushuaiensis DSM 15871 Genome Sequencing.</title>
        <authorList>
            <person name="Lai Q."/>
            <person name="Shao Z.S."/>
        </authorList>
    </citation>
    <scope>NUCLEOTIDE SEQUENCE [LARGE SCALE GENOMIC DNA]</scope>
    <source>
        <strain evidence="3 4">DSM 15871</strain>
    </source>
</reference>
<sequence>MITLSQLTELLGWASLLNIGVLLFASIALVSMRSLITSTHSKMFGIQKSELSIIYFNYLANYKTLISIFIIMPYISLKIMGY</sequence>
<feature type="transmembrane region" description="Helical" evidence="1">
    <location>
        <begin position="12"/>
        <end position="32"/>
    </location>
</feature>
<keyword evidence="1" id="KW-0472">Membrane</keyword>